<keyword evidence="2" id="KW-1185">Reference proteome</keyword>
<sequence length="87" mass="9810">MNHSKEATTRKCYLSIRTSGCNSKAIKDRLAAINGASSFKGRAVHEMCQLVCTIKEFVRLTSSIKSSLDMEQASFQHKFFSQYAKAW</sequence>
<proteinExistence type="predicted"/>
<dbReference type="AlphaFoldDB" id="A0AAV4V3U6"/>
<organism evidence="1 2">
    <name type="scientific">Caerostris extrusa</name>
    <name type="common">Bark spider</name>
    <name type="synonym">Caerostris bankana</name>
    <dbReference type="NCBI Taxonomy" id="172846"/>
    <lineage>
        <taxon>Eukaryota</taxon>
        <taxon>Metazoa</taxon>
        <taxon>Ecdysozoa</taxon>
        <taxon>Arthropoda</taxon>
        <taxon>Chelicerata</taxon>
        <taxon>Arachnida</taxon>
        <taxon>Araneae</taxon>
        <taxon>Araneomorphae</taxon>
        <taxon>Entelegynae</taxon>
        <taxon>Araneoidea</taxon>
        <taxon>Araneidae</taxon>
        <taxon>Caerostris</taxon>
    </lineage>
</organism>
<protein>
    <submittedName>
        <fullName evidence="1">Uncharacterized protein</fullName>
    </submittedName>
</protein>
<accession>A0AAV4V3U6</accession>
<dbReference type="Proteomes" id="UP001054945">
    <property type="component" value="Unassembled WGS sequence"/>
</dbReference>
<evidence type="ECO:0000313" key="2">
    <source>
        <dbReference type="Proteomes" id="UP001054945"/>
    </source>
</evidence>
<dbReference type="EMBL" id="BPLR01013938">
    <property type="protein sequence ID" value="GIY64900.1"/>
    <property type="molecule type" value="Genomic_DNA"/>
</dbReference>
<name>A0AAV4V3U6_CAEEX</name>
<reference evidence="1 2" key="1">
    <citation type="submission" date="2021-06" db="EMBL/GenBank/DDBJ databases">
        <title>Caerostris extrusa draft genome.</title>
        <authorList>
            <person name="Kono N."/>
            <person name="Arakawa K."/>
        </authorList>
    </citation>
    <scope>NUCLEOTIDE SEQUENCE [LARGE SCALE GENOMIC DNA]</scope>
</reference>
<evidence type="ECO:0000313" key="1">
    <source>
        <dbReference type="EMBL" id="GIY64900.1"/>
    </source>
</evidence>
<gene>
    <name evidence="1" type="ORF">CEXT_417581</name>
</gene>
<comment type="caution">
    <text evidence="1">The sequence shown here is derived from an EMBL/GenBank/DDBJ whole genome shotgun (WGS) entry which is preliminary data.</text>
</comment>